<organism evidence="3 4">
    <name type="scientific">Methylobacterium radiotolerans</name>
    <dbReference type="NCBI Taxonomy" id="31998"/>
    <lineage>
        <taxon>Bacteria</taxon>
        <taxon>Pseudomonadati</taxon>
        <taxon>Pseudomonadota</taxon>
        <taxon>Alphaproteobacteria</taxon>
        <taxon>Hyphomicrobiales</taxon>
        <taxon>Methylobacteriaceae</taxon>
        <taxon>Methylobacterium</taxon>
    </lineage>
</organism>
<dbReference type="InterPro" id="IPR039261">
    <property type="entry name" value="FNR_nucleotide-bd"/>
</dbReference>
<dbReference type="EMBL" id="JBEPNW010000008">
    <property type="protein sequence ID" value="MET3869955.1"/>
    <property type="molecule type" value="Genomic_DNA"/>
</dbReference>
<dbReference type="InterPro" id="IPR017938">
    <property type="entry name" value="Riboflavin_synthase-like_b-brl"/>
</dbReference>
<name>A0ABV2NUG9_9HYPH</name>
<dbReference type="Proteomes" id="UP001549119">
    <property type="component" value="Unassembled WGS sequence"/>
</dbReference>
<dbReference type="CDD" id="cd06193">
    <property type="entry name" value="siderophore_interacting"/>
    <property type="match status" value="1"/>
</dbReference>
<dbReference type="PANTHER" id="PTHR30157">
    <property type="entry name" value="FERRIC REDUCTASE, NADPH-DEPENDENT"/>
    <property type="match status" value="1"/>
</dbReference>
<dbReference type="PANTHER" id="PTHR30157:SF0">
    <property type="entry name" value="NADPH-DEPENDENT FERRIC-CHELATE REDUCTASE"/>
    <property type="match status" value="1"/>
</dbReference>
<comment type="similarity">
    <text evidence="1">Belongs to the SIP oxidoreductase family.</text>
</comment>
<dbReference type="SUPFAM" id="SSF63380">
    <property type="entry name" value="Riboflavin synthase domain-like"/>
    <property type="match status" value="1"/>
</dbReference>
<dbReference type="PROSITE" id="PS51384">
    <property type="entry name" value="FAD_FR"/>
    <property type="match status" value="1"/>
</dbReference>
<dbReference type="InterPro" id="IPR007037">
    <property type="entry name" value="SIP_rossman_dom"/>
</dbReference>
<accession>A0ABV2NUG9</accession>
<reference evidence="3 4" key="1">
    <citation type="submission" date="2024-06" db="EMBL/GenBank/DDBJ databases">
        <title>Genomics of switchgrass bacterial isolates.</title>
        <authorList>
            <person name="Shade A."/>
        </authorList>
    </citation>
    <scope>NUCLEOTIDE SEQUENCE [LARGE SCALE GENOMIC DNA]</scope>
    <source>
        <strain evidence="3 4">PvP084</strain>
    </source>
</reference>
<dbReference type="RefSeq" id="WP_209651079.1">
    <property type="nucleotide sequence ID" value="NZ_JBEPNV010000005.1"/>
</dbReference>
<dbReference type="InterPro" id="IPR013113">
    <property type="entry name" value="SIP_FAD-bd"/>
</dbReference>
<evidence type="ECO:0000313" key="4">
    <source>
        <dbReference type="Proteomes" id="UP001549119"/>
    </source>
</evidence>
<dbReference type="Gene3D" id="2.40.30.10">
    <property type="entry name" value="Translation factors"/>
    <property type="match status" value="2"/>
</dbReference>
<keyword evidence="4" id="KW-1185">Reference proteome</keyword>
<protein>
    <submittedName>
        <fullName evidence="3">NADPH-dependent ferric siderophore reductase</fullName>
    </submittedName>
</protein>
<dbReference type="Pfam" id="PF08021">
    <property type="entry name" value="FAD_binding_9"/>
    <property type="match status" value="2"/>
</dbReference>
<feature type="domain" description="FAD-binding FR-type" evidence="2">
    <location>
        <begin position="12"/>
        <end position="114"/>
    </location>
</feature>
<proteinExistence type="inferred from homology"/>
<evidence type="ECO:0000313" key="3">
    <source>
        <dbReference type="EMBL" id="MET3869955.1"/>
    </source>
</evidence>
<dbReference type="Pfam" id="PF04954">
    <property type="entry name" value="SIP"/>
    <property type="match status" value="1"/>
</dbReference>
<comment type="caution">
    <text evidence="3">The sequence shown here is derived from an EMBL/GenBank/DDBJ whole genome shotgun (WGS) entry which is preliminary data.</text>
</comment>
<dbReference type="Gene3D" id="3.40.50.80">
    <property type="entry name" value="Nucleotide-binding domain of ferredoxin-NADP reductase (FNR) module"/>
    <property type="match status" value="1"/>
</dbReference>
<dbReference type="InterPro" id="IPR017927">
    <property type="entry name" value="FAD-bd_FR_type"/>
</dbReference>
<evidence type="ECO:0000256" key="1">
    <source>
        <dbReference type="ARBA" id="ARBA00035644"/>
    </source>
</evidence>
<gene>
    <name evidence="3" type="ORF">ABIC20_007340</name>
</gene>
<sequence>MPHEIVRVRHELHRRSLTVQRVERVTPGMLRIHLGGPELAGFKSLSPDDHVKLFVPGSGGERRDYTPRRFDSEAGELSLDFALHEAGPATRWALGTKPGDIIEIGGPRGSMIVPFDFDWWLLVGDETALPAIGRRLEELPQGVPVTTVVAIAGQAEEQRFDTAAAHRAIWVHRPLGEADDPARVLDALAKIILPPGDGFVWAAAEAGVARAIRVQVEALGHPSAWLKASGYWKKGVADVHEKIEG</sequence>
<dbReference type="InterPro" id="IPR039374">
    <property type="entry name" value="SIP_fam"/>
</dbReference>
<evidence type="ECO:0000259" key="2">
    <source>
        <dbReference type="PROSITE" id="PS51384"/>
    </source>
</evidence>